<comment type="caution">
    <text evidence="2">The sequence shown here is derived from an EMBL/GenBank/DDBJ whole genome shotgun (WGS) entry which is preliminary data.</text>
</comment>
<dbReference type="PANTHER" id="PTHR46929:SF23">
    <property type="entry name" value="L10-INTERACTING MYB DOMAIN-CONTAINING PROTEIN-LIKE"/>
    <property type="match status" value="1"/>
</dbReference>
<dbReference type="EMBL" id="JAKOGI010001477">
    <property type="protein sequence ID" value="KAJ8425410.1"/>
    <property type="molecule type" value="Genomic_DNA"/>
</dbReference>
<dbReference type="Proteomes" id="UP001153076">
    <property type="component" value="Unassembled WGS sequence"/>
</dbReference>
<name>A0A9Q1GRN9_9CARY</name>
<accession>A0A9Q1GRN9</accession>
<organism evidence="2 3">
    <name type="scientific">Carnegiea gigantea</name>
    <dbReference type="NCBI Taxonomy" id="171969"/>
    <lineage>
        <taxon>Eukaryota</taxon>
        <taxon>Viridiplantae</taxon>
        <taxon>Streptophyta</taxon>
        <taxon>Embryophyta</taxon>
        <taxon>Tracheophyta</taxon>
        <taxon>Spermatophyta</taxon>
        <taxon>Magnoliopsida</taxon>
        <taxon>eudicotyledons</taxon>
        <taxon>Gunneridae</taxon>
        <taxon>Pentapetalae</taxon>
        <taxon>Caryophyllales</taxon>
        <taxon>Cactineae</taxon>
        <taxon>Cactaceae</taxon>
        <taxon>Cactoideae</taxon>
        <taxon>Echinocereeae</taxon>
        <taxon>Carnegiea</taxon>
    </lineage>
</organism>
<proteinExistence type="predicted"/>
<evidence type="ECO:0000256" key="1">
    <source>
        <dbReference type="SAM" id="MobiDB-lite"/>
    </source>
</evidence>
<evidence type="ECO:0008006" key="4">
    <source>
        <dbReference type="Google" id="ProtNLM"/>
    </source>
</evidence>
<dbReference type="OrthoDB" id="618098at2759"/>
<dbReference type="PANTHER" id="PTHR46929">
    <property type="entry name" value="EXPRESSED PROTEIN"/>
    <property type="match status" value="1"/>
</dbReference>
<evidence type="ECO:0000313" key="3">
    <source>
        <dbReference type="Proteomes" id="UP001153076"/>
    </source>
</evidence>
<gene>
    <name evidence="2" type="ORF">Cgig2_028790</name>
</gene>
<reference evidence="2" key="1">
    <citation type="submission" date="2022-04" db="EMBL/GenBank/DDBJ databases">
        <title>Carnegiea gigantea Genome sequencing and assembly v2.</title>
        <authorList>
            <person name="Copetti D."/>
            <person name="Sanderson M.J."/>
            <person name="Burquez A."/>
            <person name="Wojciechowski M.F."/>
        </authorList>
    </citation>
    <scope>NUCLEOTIDE SEQUENCE</scope>
    <source>
        <strain evidence="2">SGP5-SGP5p</strain>
        <tissue evidence="2">Aerial part</tissue>
    </source>
</reference>
<sequence length="168" mass="19184">MAFFRLCEALERKGLLASTVNMSAKEKALMFLRLVGHNVRDKESGFGWDDNLKMITGSPTVHNTYTEANPTHEKYLNKKINMYDEIAAMVRKDVARGSGVKSFDDVKIHSHENMTNLEEKGDDDSESVKDNDKQSTSSTSLKSRKSRKRTRDNNLELKVSLRKWEKSP</sequence>
<dbReference type="AlphaFoldDB" id="A0A9Q1GRN9"/>
<protein>
    <recommendedName>
        <fullName evidence="4">Myb/SANT-like domain-containing protein</fullName>
    </recommendedName>
</protein>
<evidence type="ECO:0000313" key="2">
    <source>
        <dbReference type="EMBL" id="KAJ8425410.1"/>
    </source>
</evidence>
<keyword evidence="3" id="KW-1185">Reference proteome</keyword>
<feature type="region of interest" description="Disordered" evidence="1">
    <location>
        <begin position="106"/>
        <end position="168"/>
    </location>
</feature>